<evidence type="ECO:0000259" key="1">
    <source>
        <dbReference type="Pfam" id="PF14291"/>
    </source>
</evidence>
<dbReference type="AlphaFoldDB" id="A0A2S2R8R5"/>
<gene>
    <name evidence="2" type="primary">ZMYM1_140</name>
    <name evidence="2" type="ORF">g.28257</name>
</gene>
<reference evidence="2" key="1">
    <citation type="submission" date="2018-04" db="EMBL/GenBank/DDBJ databases">
        <title>Transcriptome assembly of Sipha flava.</title>
        <authorList>
            <person name="Scully E.D."/>
            <person name="Geib S.M."/>
            <person name="Palmer N.A."/>
            <person name="Koch K."/>
            <person name="Bradshaw J."/>
            <person name="Heng-Moss T."/>
            <person name="Sarath G."/>
        </authorList>
    </citation>
    <scope>NUCLEOTIDE SEQUENCE</scope>
</reference>
<accession>A0A2S2R8R5</accession>
<dbReference type="InterPro" id="IPR025398">
    <property type="entry name" value="DUF4371"/>
</dbReference>
<evidence type="ECO:0000313" key="2">
    <source>
        <dbReference type="EMBL" id="MBY86416.1"/>
    </source>
</evidence>
<dbReference type="EMBL" id="GGMS01017213">
    <property type="protein sequence ID" value="MBY86416.1"/>
    <property type="molecule type" value="Transcribed_RNA"/>
</dbReference>
<dbReference type="InterPro" id="IPR012337">
    <property type="entry name" value="RNaseH-like_sf"/>
</dbReference>
<feature type="domain" description="DUF4371" evidence="1">
    <location>
        <begin position="15"/>
        <end position="102"/>
    </location>
</feature>
<protein>
    <submittedName>
        <fullName evidence="2">Zinc finger MYM-type protein 1</fullName>
    </submittedName>
</protein>
<dbReference type="PANTHER" id="PTHR45749:SF21">
    <property type="entry name" value="DUF4371 DOMAIN-CONTAINING PROTEIN"/>
    <property type="match status" value="1"/>
</dbReference>
<dbReference type="SUPFAM" id="SSF53098">
    <property type="entry name" value="Ribonuclease H-like"/>
    <property type="match status" value="1"/>
</dbReference>
<proteinExistence type="predicted"/>
<dbReference type="PANTHER" id="PTHR45749">
    <property type="match status" value="1"/>
</dbReference>
<organism evidence="2">
    <name type="scientific">Sipha flava</name>
    <name type="common">yellow sugarcane aphid</name>
    <dbReference type="NCBI Taxonomy" id="143950"/>
    <lineage>
        <taxon>Eukaryota</taxon>
        <taxon>Metazoa</taxon>
        <taxon>Ecdysozoa</taxon>
        <taxon>Arthropoda</taxon>
        <taxon>Hexapoda</taxon>
        <taxon>Insecta</taxon>
        <taxon>Pterygota</taxon>
        <taxon>Neoptera</taxon>
        <taxon>Paraneoptera</taxon>
        <taxon>Hemiptera</taxon>
        <taxon>Sternorrhyncha</taxon>
        <taxon>Aphidomorpha</taxon>
        <taxon>Aphidoidea</taxon>
        <taxon>Aphididae</taxon>
        <taxon>Sipha</taxon>
    </lineage>
</organism>
<dbReference type="Pfam" id="PF14291">
    <property type="entry name" value="DUF4371"/>
    <property type="match status" value="1"/>
</dbReference>
<sequence length="274" mass="31507">MGEMVREEILRRVKKAGVFSIIIDTTTDVSNLEQFSLVLRFVNEEGQTEERLVAMKEAPDSIGLGMFNVFCDICSKYNLDWTTKLCAQSYDGAASMQGQYFGLRSYVQEKNPNAIYVWCFAHILNLVVMDTCDKYSSIRNFFGDVQQLITYMRARKRTAIFLEQQIKCYPSERPCRMKNFSTTRWTSHDRALSVLSKKYLAILKTLEELINSTDRETSSTASNLYRIITSFKFILNLFLMQNILSCTTPLSIYLQSSSIDFIQAITMVDVCAKK</sequence>
<dbReference type="OrthoDB" id="6622713at2759"/>
<name>A0A2S2R8R5_9HEMI</name>